<dbReference type="AlphaFoldDB" id="A0A382CZQ8"/>
<feature type="transmembrane region" description="Helical" evidence="1">
    <location>
        <begin position="102"/>
        <end position="123"/>
    </location>
</feature>
<keyword evidence="1" id="KW-0472">Membrane</keyword>
<feature type="transmembrane region" description="Helical" evidence="1">
    <location>
        <begin position="48"/>
        <end position="71"/>
    </location>
</feature>
<proteinExistence type="predicted"/>
<reference evidence="2" key="1">
    <citation type="submission" date="2018-05" db="EMBL/GenBank/DDBJ databases">
        <authorList>
            <person name="Lanie J.A."/>
            <person name="Ng W.-L."/>
            <person name="Kazmierczak K.M."/>
            <person name="Andrzejewski T.M."/>
            <person name="Davidsen T.M."/>
            <person name="Wayne K.J."/>
            <person name="Tettelin H."/>
            <person name="Glass J.I."/>
            <person name="Rusch D."/>
            <person name="Podicherti R."/>
            <person name="Tsui H.-C.T."/>
            <person name="Winkler M.E."/>
        </authorList>
    </citation>
    <scope>NUCLEOTIDE SEQUENCE</scope>
</reference>
<evidence type="ECO:0000256" key="1">
    <source>
        <dbReference type="SAM" id="Phobius"/>
    </source>
</evidence>
<dbReference type="Pfam" id="PF10861">
    <property type="entry name" value="DUF2784"/>
    <property type="match status" value="1"/>
</dbReference>
<evidence type="ECO:0000313" key="2">
    <source>
        <dbReference type="EMBL" id="SVB31726.1"/>
    </source>
</evidence>
<organism evidence="2">
    <name type="scientific">marine metagenome</name>
    <dbReference type="NCBI Taxonomy" id="408172"/>
    <lineage>
        <taxon>unclassified sequences</taxon>
        <taxon>metagenomes</taxon>
        <taxon>ecological metagenomes</taxon>
    </lineage>
</organism>
<sequence>MQQFYQPLADLVLSFHALIVAFITLGLILILIGGFRQWRWIANPWFRVAHLLGITIVVLQSWLGVLCPLTILEAWLRQQAGSETYQESFIQYWLQEILFYQAPLWIFAVAYTTFALLVLMAWLKFPPSFFSRDDRSSTSSSK</sequence>
<name>A0A382CZQ8_9ZZZZ</name>
<keyword evidence="1" id="KW-1133">Transmembrane helix</keyword>
<feature type="transmembrane region" description="Helical" evidence="1">
    <location>
        <begin position="12"/>
        <end position="36"/>
    </location>
</feature>
<dbReference type="EMBL" id="UINC01036964">
    <property type="protein sequence ID" value="SVB31726.1"/>
    <property type="molecule type" value="Genomic_DNA"/>
</dbReference>
<protein>
    <recommendedName>
        <fullName evidence="3">DUF2784 domain-containing protein</fullName>
    </recommendedName>
</protein>
<dbReference type="InterPro" id="IPR021218">
    <property type="entry name" value="DUF2784"/>
</dbReference>
<accession>A0A382CZQ8</accession>
<evidence type="ECO:0008006" key="3">
    <source>
        <dbReference type="Google" id="ProtNLM"/>
    </source>
</evidence>
<keyword evidence="1" id="KW-0812">Transmembrane</keyword>
<gene>
    <name evidence="2" type="ORF">METZ01_LOCUS184580</name>
</gene>